<dbReference type="InterPro" id="IPR028366">
    <property type="entry name" value="PhoU"/>
</dbReference>
<feature type="domain" description="PhoU" evidence="8">
    <location>
        <begin position="120"/>
        <end position="202"/>
    </location>
</feature>
<evidence type="ECO:0000313" key="10">
    <source>
        <dbReference type="Proteomes" id="UP001523230"/>
    </source>
</evidence>
<keyword evidence="5 7" id="KW-0963">Cytoplasm</keyword>
<keyword evidence="10" id="KW-1185">Reference proteome</keyword>
<dbReference type="PANTHER" id="PTHR42930">
    <property type="entry name" value="PHOSPHATE-SPECIFIC TRANSPORT SYSTEM ACCESSORY PROTEIN PHOU"/>
    <property type="match status" value="1"/>
</dbReference>
<evidence type="ECO:0000256" key="5">
    <source>
        <dbReference type="ARBA" id="ARBA00022490"/>
    </source>
</evidence>
<evidence type="ECO:0000256" key="6">
    <source>
        <dbReference type="ARBA" id="ARBA00022592"/>
    </source>
</evidence>
<dbReference type="RefSeq" id="WP_250987143.1">
    <property type="nucleotide sequence ID" value="NZ_QFDM01000002.1"/>
</dbReference>
<evidence type="ECO:0000313" key="9">
    <source>
        <dbReference type="EMBL" id="MCM2465880.1"/>
    </source>
</evidence>
<evidence type="ECO:0000256" key="1">
    <source>
        <dbReference type="ARBA" id="ARBA00004496"/>
    </source>
</evidence>
<evidence type="ECO:0000256" key="2">
    <source>
        <dbReference type="ARBA" id="ARBA00008107"/>
    </source>
</evidence>
<keyword evidence="6 7" id="KW-0592">Phosphate transport</keyword>
<dbReference type="SUPFAM" id="SSF109755">
    <property type="entry name" value="PhoU-like"/>
    <property type="match status" value="1"/>
</dbReference>
<keyword evidence="4 7" id="KW-0813">Transport</keyword>
<name>A0ABD4TCK3_9EURY</name>
<gene>
    <name evidence="9" type="primary">phoU</name>
    <name evidence="9" type="ORF">DIC75_06045</name>
</gene>
<comment type="subunit">
    <text evidence="3 7">Homodimer.</text>
</comment>
<dbReference type="Proteomes" id="UP001523230">
    <property type="component" value="Unassembled WGS sequence"/>
</dbReference>
<dbReference type="InterPro" id="IPR026022">
    <property type="entry name" value="PhoU_dom"/>
</dbReference>
<accession>A0ABD4TCK3</accession>
<dbReference type="Pfam" id="PF01895">
    <property type="entry name" value="PhoU"/>
    <property type="match status" value="2"/>
</dbReference>
<protein>
    <recommendedName>
        <fullName evidence="7">Phosphate-specific transport system accessory protein PhoU</fullName>
    </recommendedName>
</protein>
<evidence type="ECO:0000256" key="4">
    <source>
        <dbReference type="ARBA" id="ARBA00022448"/>
    </source>
</evidence>
<feature type="domain" description="PhoU" evidence="8">
    <location>
        <begin position="17"/>
        <end position="103"/>
    </location>
</feature>
<comment type="subcellular location">
    <subcellularLocation>
        <location evidence="1 7">Cytoplasm</location>
    </subcellularLocation>
</comment>
<dbReference type="AlphaFoldDB" id="A0ABD4TCK3"/>
<proteinExistence type="inferred from homology"/>
<evidence type="ECO:0000256" key="7">
    <source>
        <dbReference type="PIRNR" id="PIRNR003107"/>
    </source>
</evidence>
<dbReference type="EMBL" id="QFDM01000002">
    <property type="protein sequence ID" value="MCM2465880.1"/>
    <property type="molecule type" value="Genomic_DNA"/>
</dbReference>
<dbReference type="PIRSF" id="PIRSF003107">
    <property type="entry name" value="PhoU"/>
    <property type="match status" value="1"/>
</dbReference>
<comment type="caution">
    <text evidence="9">The sequence shown here is derived from an EMBL/GenBank/DDBJ whole genome shotgun (WGS) entry which is preliminary data.</text>
</comment>
<dbReference type="GO" id="GO:0006817">
    <property type="term" value="P:phosphate ion transport"/>
    <property type="evidence" value="ECO:0007669"/>
    <property type="project" value="UniProtKB-KW"/>
</dbReference>
<reference evidence="9 10" key="1">
    <citation type="submission" date="2018-05" db="EMBL/GenBank/DDBJ databases">
        <title>Isolation and characterization of genus Methanoculleus species and their viruses from deep sea marine sediment offshore southwestern Taiwan.</title>
        <authorList>
            <person name="Wei W.-H."/>
            <person name="Chen W.-C."/>
            <person name="Lai M.-C."/>
            <person name="Chen S.-C."/>
        </authorList>
    </citation>
    <scope>NUCLEOTIDE SEQUENCE [LARGE SCALE GENOMIC DNA]</scope>
    <source>
        <strain evidence="9 10">CWC-02</strain>
    </source>
</reference>
<dbReference type="InterPro" id="IPR038078">
    <property type="entry name" value="PhoU-like_sf"/>
</dbReference>
<dbReference type="NCBIfam" id="TIGR02135">
    <property type="entry name" value="phoU_full"/>
    <property type="match status" value="1"/>
</dbReference>
<organism evidence="9 10">
    <name type="scientific">Methanoculleus oceani</name>
    <dbReference type="NCBI Taxonomy" id="2184756"/>
    <lineage>
        <taxon>Archaea</taxon>
        <taxon>Methanobacteriati</taxon>
        <taxon>Methanobacteriota</taxon>
        <taxon>Stenosarchaea group</taxon>
        <taxon>Methanomicrobia</taxon>
        <taxon>Methanomicrobiales</taxon>
        <taxon>Methanomicrobiaceae</taxon>
        <taxon>Methanoculleus</taxon>
    </lineage>
</organism>
<comment type="similarity">
    <text evidence="2 7">Belongs to the PhoU family.</text>
</comment>
<dbReference type="FunFam" id="1.20.58.220:FF:000004">
    <property type="entry name" value="Phosphate-specific transport system accessory protein PhoU"/>
    <property type="match status" value="1"/>
</dbReference>
<dbReference type="Gene3D" id="1.20.58.220">
    <property type="entry name" value="Phosphate transport system protein phou homolog 2, domain 2"/>
    <property type="match status" value="1"/>
</dbReference>
<evidence type="ECO:0000256" key="3">
    <source>
        <dbReference type="ARBA" id="ARBA00011738"/>
    </source>
</evidence>
<dbReference type="PANTHER" id="PTHR42930:SF3">
    <property type="entry name" value="PHOSPHATE-SPECIFIC TRANSPORT SYSTEM ACCESSORY PROTEIN PHOU"/>
    <property type="match status" value="1"/>
</dbReference>
<sequence>MTDKFHQELKGLKDLVREQGAFASGMLSDSMIALQNRDPRLAGQVYARRTELADRSHAIEEAALRLIALYQPMARDLRSIVCALRMNFALYRIGRYGKDIAQLAEELSGEPHAGNLVSLPHMADLVCAMIDDALKAYRIEEIEPIAGMSHRDDVVDNLRYTIFREGLTYMMEDPRNIPRCIDYVMIARYLERCADHACDIAGQVCYMVTGERVEVK</sequence>
<dbReference type="GO" id="GO:0005737">
    <property type="term" value="C:cytoplasm"/>
    <property type="evidence" value="ECO:0007669"/>
    <property type="project" value="UniProtKB-SubCell"/>
</dbReference>
<comment type="function">
    <text evidence="7">Plays a role in the regulation of phosphate uptake.</text>
</comment>
<evidence type="ECO:0000259" key="8">
    <source>
        <dbReference type="Pfam" id="PF01895"/>
    </source>
</evidence>